<evidence type="ECO:0000313" key="5">
    <source>
        <dbReference type="Proteomes" id="UP000003280"/>
    </source>
</evidence>
<keyword evidence="2 4" id="KW-0012">Acyltransferase</keyword>
<organism evidence="4 5">
    <name type="scientific">Peptoniphilus duerdenii ATCC BAA-1640</name>
    <dbReference type="NCBI Taxonomy" id="862517"/>
    <lineage>
        <taxon>Bacteria</taxon>
        <taxon>Bacillati</taxon>
        <taxon>Bacillota</taxon>
        <taxon>Tissierellia</taxon>
        <taxon>Tissierellales</taxon>
        <taxon>Peptoniphilaceae</taxon>
        <taxon>Peptoniphilus</taxon>
    </lineage>
</organism>
<dbReference type="eggNOG" id="COG0204">
    <property type="taxonomic scope" value="Bacteria"/>
</dbReference>
<dbReference type="GO" id="GO:0006654">
    <property type="term" value="P:phosphatidic acid biosynthetic process"/>
    <property type="evidence" value="ECO:0007669"/>
    <property type="project" value="TreeGrafter"/>
</dbReference>
<dbReference type="PANTHER" id="PTHR10434:SF11">
    <property type="entry name" value="1-ACYL-SN-GLYCEROL-3-PHOSPHATE ACYLTRANSFERASE"/>
    <property type="match status" value="1"/>
</dbReference>
<dbReference type="OrthoDB" id="9803035at2"/>
<evidence type="ECO:0000256" key="1">
    <source>
        <dbReference type="ARBA" id="ARBA00022679"/>
    </source>
</evidence>
<evidence type="ECO:0000259" key="3">
    <source>
        <dbReference type="SMART" id="SM00563"/>
    </source>
</evidence>
<reference evidence="4 5" key="1">
    <citation type="submission" date="2010-07" db="EMBL/GenBank/DDBJ databases">
        <authorList>
            <person name="Muzny D."/>
            <person name="Qin X."/>
            <person name="Deng J."/>
            <person name="Jiang H."/>
            <person name="Liu Y."/>
            <person name="Qu J."/>
            <person name="Song X.-Z."/>
            <person name="Zhang L."/>
            <person name="Thornton R."/>
            <person name="Coyle M."/>
            <person name="Francisco L."/>
            <person name="Jackson L."/>
            <person name="Javaid M."/>
            <person name="Korchina V."/>
            <person name="Kovar C."/>
            <person name="Mata R."/>
            <person name="Mathew T."/>
            <person name="Ngo R."/>
            <person name="Nguyen L."/>
            <person name="Nguyen N."/>
            <person name="Okwuonu G."/>
            <person name="Ongeri F."/>
            <person name="Pham C."/>
            <person name="Simmons D."/>
            <person name="Wilczek-Boney K."/>
            <person name="Hale W."/>
            <person name="Jakkamsetti A."/>
            <person name="Pham P."/>
            <person name="Ruth R."/>
            <person name="San Lucas F."/>
            <person name="Warren J."/>
            <person name="Zhang J."/>
            <person name="Zhao Z."/>
            <person name="Zhou C."/>
            <person name="Zhu D."/>
            <person name="Lee S."/>
            <person name="Bess C."/>
            <person name="Blankenburg K."/>
            <person name="Forbes L."/>
            <person name="Fu Q."/>
            <person name="Gubbala S."/>
            <person name="Hirani K."/>
            <person name="Jayaseelan J.C."/>
            <person name="Lara F."/>
            <person name="Munidasa M."/>
            <person name="Palculict T."/>
            <person name="Patil S."/>
            <person name="Pu L.-L."/>
            <person name="Saada N."/>
            <person name="Tang L."/>
            <person name="Weissenberger G."/>
            <person name="Zhu Y."/>
            <person name="Hemphill L."/>
            <person name="Shang Y."/>
            <person name="Youmans B."/>
            <person name="Ayvaz T."/>
            <person name="Ross M."/>
            <person name="Santibanez J."/>
            <person name="Aqrawi P."/>
            <person name="Gross S."/>
            <person name="Joshi V."/>
            <person name="Fowler G."/>
            <person name="Nazareth L."/>
            <person name="Reid J."/>
            <person name="Worley K."/>
            <person name="Petrosino J."/>
            <person name="Highlander S."/>
            <person name="Gibbs R."/>
        </authorList>
    </citation>
    <scope>NUCLEOTIDE SEQUENCE [LARGE SCALE GENOMIC DNA]</scope>
    <source>
        <strain evidence="4 5">ATCC BAA-1640</strain>
    </source>
</reference>
<comment type="caution">
    <text evidence="4">The sequence shown here is derived from an EMBL/GenBank/DDBJ whole genome shotgun (WGS) entry which is preliminary data.</text>
</comment>
<dbReference type="InterPro" id="IPR002123">
    <property type="entry name" value="Plipid/glycerol_acylTrfase"/>
</dbReference>
<sequence>MFYTILKTITFIIYKLVFNIEIIGSEKIPLDGPVIIIANHKNAQDPLLISSLIKRKISWMAKIELFENKLLAKILYKLGAFPVDRDIADIAAVKKSMVILRNNSVLGIFPEGTRVGKFDESKVKPGIAMIAQRTKSKVVPIYIEGDYKIFRKMRLLVRDPIDFADVPKLTNEDYLDLSVDIMKKVYYGD</sequence>
<keyword evidence="1 4" id="KW-0808">Transferase</keyword>
<dbReference type="CDD" id="cd07989">
    <property type="entry name" value="LPLAT_AGPAT-like"/>
    <property type="match status" value="1"/>
</dbReference>
<dbReference type="SMART" id="SM00563">
    <property type="entry name" value="PlsC"/>
    <property type="match status" value="1"/>
</dbReference>
<accession>E0NMW0</accession>
<dbReference type="PANTHER" id="PTHR10434">
    <property type="entry name" value="1-ACYL-SN-GLYCEROL-3-PHOSPHATE ACYLTRANSFERASE"/>
    <property type="match status" value="1"/>
</dbReference>
<dbReference type="SUPFAM" id="SSF69593">
    <property type="entry name" value="Glycerol-3-phosphate (1)-acyltransferase"/>
    <property type="match status" value="1"/>
</dbReference>
<evidence type="ECO:0000256" key="2">
    <source>
        <dbReference type="ARBA" id="ARBA00023315"/>
    </source>
</evidence>
<feature type="domain" description="Phospholipid/glycerol acyltransferase" evidence="3">
    <location>
        <begin position="34"/>
        <end position="146"/>
    </location>
</feature>
<dbReference type="GO" id="GO:0003841">
    <property type="term" value="F:1-acylglycerol-3-phosphate O-acyltransferase activity"/>
    <property type="evidence" value="ECO:0007669"/>
    <property type="project" value="TreeGrafter"/>
</dbReference>
<evidence type="ECO:0000313" key="4">
    <source>
        <dbReference type="EMBL" id="EFM24928.1"/>
    </source>
</evidence>
<dbReference type="STRING" id="862517.HMPREF9225_1499"/>
<name>E0NMW0_9FIRM</name>
<protein>
    <submittedName>
        <fullName evidence="4">Acyltransferase</fullName>
    </submittedName>
</protein>
<dbReference type="EMBL" id="AEEH01000047">
    <property type="protein sequence ID" value="EFM24928.1"/>
    <property type="molecule type" value="Genomic_DNA"/>
</dbReference>
<dbReference type="AlphaFoldDB" id="E0NMW0"/>
<gene>
    <name evidence="4" type="primary">plsC</name>
    <name evidence="4" type="ORF">HMPREF9225_1499</name>
</gene>
<dbReference type="Proteomes" id="UP000003280">
    <property type="component" value="Unassembled WGS sequence"/>
</dbReference>
<proteinExistence type="predicted"/>
<keyword evidence="5" id="KW-1185">Reference proteome</keyword>
<dbReference type="HOGENOM" id="CLU_027938_4_5_9"/>
<dbReference type="RefSeq" id="WP_008902289.1">
    <property type="nucleotide sequence ID" value="NZ_GL397071.1"/>
</dbReference>
<dbReference type="Pfam" id="PF01553">
    <property type="entry name" value="Acyltransferase"/>
    <property type="match status" value="1"/>
</dbReference>